<name>A0A3P7RFZ8_DIBLA</name>
<gene>
    <name evidence="2" type="ORF">DILT_LOCUS17949</name>
</gene>
<organism evidence="2 3">
    <name type="scientific">Dibothriocephalus latus</name>
    <name type="common">Fish tapeworm</name>
    <name type="synonym">Diphyllobothrium latum</name>
    <dbReference type="NCBI Taxonomy" id="60516"/>
    <lineage>
        <taxon>Eukaryota</taxon>
        <taxon>Metazoa</taxon>
        <taxon>Spiralia</taxon>
        <taxon>Lophotrochozoa</taxon>
        <taxon>Platyhelminthes</taxon>
        <taxon>Cestoda</taxon>
        <taxon>Eucestoda</taxon>
        <taxon>Diphyllobothriidea</taxon>
        <taxon>Diphyllobothriidae</taxon>
        <taxon>Dibothriocephalus</taxon>
    </lineage>
</organism>
<sequence>MVLGYAALSRPFSYRPAADDVAGSSALDSAKTYHGRISGSSGRSRDSEVSSSHGPSDVDITRHGRHGCRQHSQKHHAPIFHIHILFHHQRQFFS</sequence>
<dbReference type="AlphaFoldDB" id="A0A3P7RFZ8"/>
<evidence type="ECO:0000313" key="3">
    <source>
        <dbReference type="Proteomes" id="UP000281553"/>
    </source>
</evidence>
<reference evidence="2 3" key="1">
    <citation type="submission" date="2018-11" db="EMBL/GenBank/DDBJ databases">
        <authorList>
            <consortium name="Pathogen Informatics"/>
        </authorList>
    </citation>
    <scope>NUCLEOTIDE SEQUENCE [LARGE SCALE GENOMIC DNA]</scope>
</reference>
<feature type="compositionally biased region" description="Basic residues" evidence="1">
    <location>
        <begin position="63"/>
        <end position="74"/>
    </location>
</feature>
<dbReference type="Proteomes" id="UP000281553">
    <property type="component" value="Unassembled WGS sequence"/>
</dbReference>
<accession>A0A3P7RFZ8</accession>
<proteinExistence type="predicted"/>
<protein>
    <submittedName>
        <fullName evidence="2">Uncharacterized protein</fullName>
    </submittedName>
</protein>
<evidence type="ECO:0000313" key="2">
    <source>
        <dbReference type="EMBL" id="VDN39609.1"/>
    </source>
</evidence>
<keyword evidence="3" id="KW-1185">Reference proteome</keyword>
<dbReference type="EMBL" id="UYRU01096038">
    <property type="protein sequence ID" value="VDN39609.1"/>
    <property type="molecule type" value="Genomic_DNA"/>
</dbReference>
<feature type="region of interest" description="Disordered" evidence="1">
    <location>
        <begin position="32"/>
        <end position="74"/>
    </location>
</feature>
<evidence type="ECO:0000256" key="1">
    <source>
        <dbReference type="SAM" id="MobiDB-lite"/>
    </source>
</evidence>